<dbReference type="EMBL" id="JACOFT010000002">
    <property type="protein sequence ID" value="MBC3811319.1"/>
    <property type="molecule type" value="Genomic_DNA"/>
</dbReference>
<comment type="caution">
    <text evidence="2">The sequence shown here is derived from an EMBL/GenBank/DDBJ whole genome shotgun (WGS) entry which is preliminary data.</text>
</comment>
<evidence type="ECO:0000256" key="1">
    <source>
        <dbReference type="SAM" id="Phobius"/>
    </source>
</evidence>
<keyword evidence="1" id="KW-1133">Transmembrane helix</keyword>
<dbReference type="RefSeq" id="WP_190478522.1">
    <property type="nucleotide sequence ID" value="NZ_JACOFT010000002.1"/>
</dbReference>
<organism evidence="2 3">
    <name type="scientific">Undibacterium aquatile</name>
    <dbReference type="NCBI Taxonomy" id="1537398"/>
    <lineage>
        <taxon>Bacteria</taxon>
        <taxon>Pseudomonadati</taxon>
        <taxon>Pseudomonadota</taxon>
        <taxon>Betaproteobacteria</taxon>
        <taxon>Burkholderiales</taxon>
        <taxon>Oxalobacteraceae</taxon>
        <taxon>Undibacterium</taxon>
    </lineage>
</organism>
<evidence type="ECO:0000313" key="3">
    <source>
        <dbReference type="Proteomes" id="UP000637632"/>
    </source>
</evidence>
<accession>A0ABR6XGA0</accession>
<keyword evidence="1" id="KW-0812">Transmembrane</keyword>
<proteinExistence type="predicted"/>
<keyword evidence="1" id="KW-0472">Membrane</keyword>
<name>A0ABR6XGA0_9BURK</name>
<sequence>MPAALLTVGCFFVPKGEAMQDDFGNEVHPQTIQELRLRMDTIQQQLDANTESTRRTESNTSELIDILNSFKSAFKVLTWIGRLAKPITAILSFFLTVWGIIVAIKMGMNPK</sequence>
<gene>
    <name evidence="2" type="ORF">H8K26_07675</name>
</gene>
<protein>
    <submittedName>
        <fullName evidence="2">Uncharacterized protein</fullName>
    </submittedName>
</protein>
<keyword evidence="3" id="KW-1185">Reference proteome</keyword>
<dbReference type="Proteomes" id="UP000637632">
    <property type="component" value="Unassembled WGS sequence"/>
</dbReference>
<evidence type="ECO:0000313" key="2">
    <source>
        <dbReference type="EMBL" id="MBC3811319.1"/>
    </source>
</evidence>
<feature type="transmembrane region" description="Helical" evidence="1">
    <location>
        <begin position="83"/>
        <end position="104"/>
    </location>
</feature>
<reference evidence="2 3" key="1">
    <citation type="submission" date="2020-08" db="EMBL/GenBank/DDBJ databases">
        <title>Novel species isolated from subtropical streams in China.</title>
        <authorList>
            <person name="Lu H."/>
        </authorList>
    </citation>
    <scope>NUCLEOTIDE SEQUENCE [LARGE SCALE GENOMIC DNA]</scope>
    <source>
        <strain evidence="2 3">CCTCC AB 2015119</strain>
    </source>
</reference>